<dbReference type="RefSeq" id="WP_234659762.1">
    <property type="nucleotide sequence ID" value="NZ_AP027734.1"/>
</dbReference>
<feature type="compositionally biased region" description="Gly residues" evidence="5">
    <location>
        <begin position="187"/>
        <end position="216"/>
    </location>
</feature>
<evidence type="ECO:0000313" key="8">
    <source>
        <dbReference type="Proteomes" id="UP001321477"/>
    </source>
</evidence>
<feature type="domain" description="LysR substrate-binding" evidence="6">
    <location>
        <begin position="102"/>
        <end position="169"/>
    </location>
</feature>
<organism evidence="7 8">
    <name type="scientific">Agromyces marinus</name>
    <dbReference type="NCBI Taxonomy" id="1389020"/>
    <lineage>
        <taxon>Bacteria</taxon>
        <taxon>Bacillati</taxon>
        <taxon>Actinomycetota</taxon>
        <taxon>Actinomycetes</taxon>
        <taxon>Micrococcales</taxon>
        <taxon>Microbacteriaceae</taxon>
        <taxon>Agromyces</taxon>
    </lineage>
</organism>
<feature type="compositionally biased region" description="Gly residues" evidence="5">
    <location>
        <begin position="225"/>
        <end position="234"/>
    </location>
</feature>
<name>A0ABN6YIX8_9MICO</name>
<comment type="similarity">
    <text evidence="1">Belongs to the LysR transcriptional regulatory family.</text>
</comment>
<dbReference type="Pfam" id="PF03466">
    <property type="entry name" value="LysR_substrate"/>
    <property type="match status" value="2"/>
</dbReference>
<evidence type="ECO:0000256" key="1">
    <source>
        <dbReference type="ARBA" id="ARBA00009437"/>
    </source>
</evidence>
<dbReference type="SUPFAM" id="SSF53850">
    <property type="entry name" value="Periplasmic binding protein-like II"/>
    <property type="match status" value="1"/>
</dbReference>
<gene>
    <name evidence="7" type="ORF">GCM10025870_25310</name>
</gene>
<feature type="compositionally biased region" description="Low complexity" evidence="5">
    <location>
        <begin position="171"/>
        <end position="186"/>
    </location>
</feature>
<feature type="region of interest" description="Disordered" evidence="5">
    <location>
        <begin position="171"/>
        <end position="243"/>
    </location>
</feature>
<dbReference type="CDD" id="cd08414">
    <property type="entry name" value="PBP2_LTTR_aromatics_like"/>
    <property type="match status" value="1"/>
</dbReference>
<evidence type="ECO:0000256" key="2">
    <source>
        <dbReference type="ARBA" id="ARBA00023015"/>
    </source>
</evidence>
<evidence type="ECO:0000256" key="5">
    <source>
        <dbReference type="SAM" id="MobiDB-lite"/>
    </source>
</evidence>
<evidence type="ECO:0000256" key="3">
    <source>
        <dbReference type="ARBA" id="ARBA00023125"/>
    </source>
</evidence>
<protein>
    <recommendedName>
        <fullName evidence="6">LysR substrate-binding domain-containing protein</fullName>
    </recommendedName>
</protein>
<evidence type="ECO:0000256" key="4">
    <source>
        <dbReference type="ARBA" id="ARBA00023163"/>
    </source>
</evidence>
<dbReference type="Gene3D" id="3.40.190.10">
    <property type="entry name" value="Periplasmic binding protein-like II"/>
    <property type="match status" value="4"/>
</dbReference>
<keyword evidence="3" id="KW-0238">DNA-binding</keyword>
<evidence type="ECO:0000259" key="6">
    <source>
        <dbReference type="Pfam" id="PF03466"/>
    </source>
</evidence>
<sequence length="243" mass="25059">MSLQLRYVAGVSPAKWLRAWSDRRPDLPIEALRVDEPDQLAELASGAADLAFVRLPIDVAGLHLIPLWDEVAVAVLPKDHALADADALELADLDEVPRAPAHPDPAMTVELVAAGSGVAILPHGVARLHHRRDVVAIPVTDAAPTRIALVWRTERDDDDIQEFVGVVRGRTARSSRGAGDAEPPAGTGTGGRAGAGAGAAAGGAGGASRGSGGTARGSGRRPARGRGGTPGRKGGSARRGRRR</sequence>
<dbReference type="EMBL" id="AP027734">
    <property type="protein sequence ID" value="BDZ55458.1"/>
    <property type="molecule type" value="Genomic_DNA"/>
</dbReference>
<dbReference type="InterPro" id="IPR005119">
    <property type="entry name" value="LysR_subst-bd"/>
</dbReference>
<dbReference type="PANTHER" id="PTHR30346">
    <property type="entry name" value="TRANSCRIPTIONAL DUAL REGULATOR HCAR-RELATED"/>
    <property type="match status" value="1"/>
</dbReference>
<accession>A0ABN6YIX8</accession>
<keyword evidence="8" id="KW-1185">Reference proteome</keyword>
<proteinExistence type="inferred from homology"/>
<feature type="domain" description="LysR substrate-binding" evidence="6">
    <location>
        <begin position="15"/>
        <end position="97"/>
    </location>
</feature>
<keyword evidence="2" id="KW-0805">Transcription regulation</keyword>
<evidence type="ECO:0000313" key="7">
    <source>
        <dbReference type="EMBL" id="BDZ55458.1"/>
    </source>
</evidence>
<dbReference type="Proteomes" id="UP001321477">
    <property type="component" value="Chromosome"/>
</dbReference>
<reference evidence="8" key="1">
    <citation type="journal article" date="2019" name="Int. J. Syst. Evol. Microbiol.">
        <title>The Global Catalogue of Microorganisms (GCM) 10K type strain sequencing project: providing services to taxonomists for standard genome sequencing and annotation.</title>
        <authorList>
            <consortium name="The Broad Institute Genomics Platform"/>
            <consortium name="The Broad Institute Genome Sequencing Center for Infectious Disease"/>
            <person name="Wu L."/>
            <person name="Ma J."/>
        </authorList>
    </citation>
    <scope>NUCLEOTIDE SEQUENCE [LARGE SCALE GENOMIC DNA]</scope>
    <source>
        <strain evidence="8">NBRC 109019</strain>
    </source>
</reference>
<dbReference type="PANTHER" id="PTHR30346:SF0">
    <property type="entry name" value="HCA OPERON TRANSCRIPTIONAL ACTIVATOR HCAR"/>
    <property type="match status" value="1"/>
</dbReference>
<keyword evidence="4" id="KW-0804">Transcription</keyword>